<proteinExistence type="inferred from homology"/>
<evidence type="ECO:0000256" key="1">
    <source>
        <dbReference type="ARBA" id="ARBA00001206"/>
    </source>
</evidence>
<keyword evidence="7 16" id="KW-0963">Cytoplasm</keyword>
<comment type="caution">
    <text evidence="17">The sequence shown here is derived from an EMBL/GenBank/DDBJ whole genome shotgun (WGS) entry which is preliminary data.</text>
</comment>
<evidence type="ECO:0000256" key="15">
    <source>
        <dbReference type="ARBA" id="ARBA00040883"/>
    </source>
</evidence>
<comment type="subunit">
    <text evidence="5 16">Homodimer.</text>
</comment>
<feature type="binding site" evidence="16">
    <location>
        <begin position="6"/>
        <end position="13"/>
    </location>
    <ligand>
        <name>ATP</name>
        <dbReference type="ChEBI" id="CHEBI:30616"/>
    </ligand>
</feature>
<dbReference type="PANTHER" id="PTHR34265">
    <property type="entry name" value="TYPE III PANTOTHENATE KINASE"/>
    <property type="match status" value="1"/>
</dbReference>
<dbReference type="RefSeq" id="WP_311364552.1">
    <property type="nucleotide sequence ID" value="NZ_JAVRIC010000007.1"/>
</dbReference>
<evidence type="ECO:0000256" key="3">
    <source>
        <dbReference type="ARBA" id="ARBA00004496"/>
    </source>
</evidence>
<comment type="cofactor">
    <cofactor evidence="2">
        <name>K(+)</name>
        <dbReference type="ChEBI" id="CHEBI:29103"/>
    </cofactor>
</comment>
<protein>
    <recommendedName>
        <fullName evidence="15 16">Type III pantothenate kinase</fullName>
        <ecNumber evidence="6 16">2.7.1.33</ecNumber>
    </recommendedName>
    <alternativeName>
        <fullName evidence="16">PanK-III</fullName>
    </alternativeName>
    <alternativeName>
        <fullName evidence="16">Pantothenic acid kinase</fullName>
    </alternativeName>
</protein>
<dbReference type="SUPFAM" id="SSF53067">
    <property type="entry name" value="Actin-like ATPase domain"/>
    <property type="match status" value="2"/>
</dbReference>
<keyword evidence="8 16" id="KW-0808">Transferase</keyword>
<evidence type="ECO:0000256" key="2">
    <source>
        <dbReference type="ARBA" id="ARBA00001958"/>
    </source>
</evidence>
<dbReference type="Proteomes" id="UP001254608">
    <property type="component" value="Unassembled WGS sequence"/>
</dbReference>
<feature type="binding site" evidence="16">
    <location>
        <position position="91"/>
    </location>
    <ligand>
        <name>substrate</name>
    </ligand>
</feature>
<dbReference type="Gene3D" id="3.30.420.40">
    <property type="match status" value="2"/>
</dbReference>
<keyword evidence="18" id="KW-1185">Reference proteome</keyword>
<evidence type="ECO:0000313" key="17">
    <source>
        <dbReference type="EMBL" id="MDT0497160.1"/>
    </source>
</evidence>
<evidence type="ECO:0000256" key="16">
    <source>
        <dbReference type="HAMAP-Rule" id="MF_01274"/>
    </source>
</evidence>
<comment type="caution">
    <text evidence="16">Lacks conserved residue(s) required for the propagation of feature annotation.</text>
</comment>
<dbReference type="InterPro" id="IPR004619">
    <property type="entry name" value="Type_III_PanK"/>
</dbReference>
<comment type="similarity">
    <text evidence="14 16">Belongs to the type III pantothenate kinase family.</text>
</comment>
<feature type="binding site" evidence="16">
    <location>
        <position position="175"/>
    </location>
    <ligand>
        <name>substrate</name>
    </ligand>
</feature>
<keyword evidence="11 16" id="KW-0067">ATP-binding</keyword>
<keyword evidence="10 16" id="KW-0418">Kinase</keyword>
<evidence type="ECO:0000313" key="18">
    <source>
        <dbReference type="Proteomes" id="UP001254608"/>
    </source>
</evidence>
<reference evidence="17 18" key="1">
    <citation type="submission" date="2023-09" db="EMBL/GenBank/DDBJ databases">
        <authorList>
            <person name="Rey-Velasco X."/>
        </authorList>
    </citation>
    <scope>NUCLEOTIDE SEQUENCE [LARGE SCALE GENOMIC DNA]</scope>
    <source>
        <strain evidence="17 18">W345</strain>
    </source>
</reference>
<sequence length="238" mass="25492">MTLLVDLGNTRLKLAQCAGSGGLSEIHAIAHHGDPARAFAALGAPAGMPARIASVFEQAANERFAEAIRTQHPQIHFVRSEASRNGLRNAYAEPHRLGVDRWLAMLALWTDTRGACCIVSAGTALTIDLVDSTGQHLGGYIAPGLITQQQAVLGATRFEHRDTTAPYRNEPGRDTEGCVREAALAAALGLIEHTTRSFEGQRVLIGGDADTLRPHLNADWQTRPDLVLRGLAAVDIEP</sequence>
<evidence type="ECO:0000256" key="12">
    <source>
        <dbReference type="ARBA" id="ARBA00022958"/>
    </source>
</evidence>
<organism evidence="17 18">
    <name type="scientific">Banduia mediterranea</name>
    <dbReference type="NCBI Taxonomy" id="3075609"/>
    <lineage>
        <taxon>Bacteria</taxon>
        <taxon>Pseudomonadati</taxon>
        <taxon>Pseudomonadota</taxon>
        <taxon>Gammaproteobacteria</taxon>
        <taxon>Nevskiales</taxon>
        <taxon>Algiphilaceae</taxon>
        <taxon>Banduia</taxon>
    </lineage>
</organism>
<dbReference type="EC" id="2.7.1.33" evidence="6 16"/>
<gene>
    <name evidence="16" type="primary">coaX</name>
    <name evidence="17" type="ORF">RM530_07240</name>
</gene>
<dbReference type="PANTHER" id="PTHR34265:SF1">
    <property type="entry name" value="TYPE III PANTOTHENATE KINASE"/>
    <property type="match status" value="1"/>
</dbReference>
<keyword evidence="13 16" id="KW-0173">Coenzyme A biosynthesis</keyword>
<feature type="binding site" evidence="16">
    <location>
        <position position="123"/>
    </location>
    <ligand>
        <name>ATP</name>
        <dbReference type="ChEBI" id="CHEBI:30616"/>
    </ligand>
</feature>
<feature type="active site" description="Proton acceptor" evidence="16">
    <location>
        <position position="100"/>
    </location>
</feature>
<dbReference type="InterPro" id="IPR043129">
    <property type="entry name" value="ATPase_NBD"/>
</dbReference>
<comment type="catalytic activity">
    <reaction evidence="1 16">
        <text>(R)-pantothenate + ATP = (R)-4'-phosphopantothenate + ADP + H(+)</text>
        <dbReference type="Rhea" id="RHEA:16373"/>
        <dbReference type="ChEBI" id="CHEBI:10986"/>
        <dbReference type="ChEBI" id="CHEBI:15378"/>
        <dbReference type="ChEBI" id="CHEBI:29032"/>
        <dbReference type="ChEBI" id="CHEBI:30616"/>
        <dbReference type="ChEBI" id="CHEBI:456216"/>
        <dbReference type="EC" id="2.7.1.33"/>
    </reaction>
</comment>
<evidence type="ECO:0000256" key="13">
    <source>
        <dbReference type="ARBA" id="ARBA00022993"/>
    </source>
</evidence>
<evidence type="ECO:0000256" key="9">
    <source>
        <dbReference type="ARBA" id="ARBA00022741"/>
    </source>
</evidence>
<evidence type="ECO:0000256" key="7">
    <source>
        <dbReference type="ARBA" id="ARBA00022490"/>
    </source>
</evidence>
<evidence type="ECO:0000256" key="11">
    <source>
        <dbReference type="ARBA" id="ARBA00022840"/>
    </source>
</evidence>
<accession>A0ABU2WH18</accession>
<dbReference type="NCBIfam" id="TIGR00671">
    <property type="entry name" value="baf"/>
    <property type="match status" value="1"/>
</dbReference>
<feature type="binding site" evidence="16">
    <location>
        <begin position="98"/>
        <end position="101"/>
    </location>
    <ligand>
        <name>substrate</name>
    </ligand>
</feature>
<evidence type="ECO:0000256" key="14">
    <source>
        <dbReference type="ARBA" id="ARBA00038036"/>
    </source>
</evidence>
<evidence type="ECO:0000256" key="10">
    <source>
        <dbReference type="ARBA" id="ARBA00022777"/>
    </source>
</evidence>
<dbReference type="Pfam" id="PF03309">
    <property type="entry name" value="Pan_kinase"/>
    <property type="match status" value="1"/>
</dbReference>
<comment type="pathway">
    <text evidence="4 16">Cofactor biosynthesis; coenzyme A biosynthesis; CoA from (R)-pantothenate: step 1/5.</text>
</comment>
<dbReference type="EMBL" id="JAVRIC010000007">
    <property type="protein sequence ID" value="MDT0497160.1"/>
    <property type="molecule type" value="Genomic_DNA"/>
</dbReference>
<comment type="cofactor">
    <cofactor evidence="16">
        <name>NH4(+)</name>
        <dbReference type="ChEBI" id="CHEBI:28938"/>
    </cofactor>
    <cofactor evidence="16">
        <name>K(+)</name>
        <dbReference type="ChEBI" id="CHEBI:29103"/>
    </cofactor>
    <text evidence="16">A monovalent cation. Ammonium or potassium.</text>
</comment>
<evidence type="ECO:0000256" key="4">
    <source>
        <dbReference type="ARBA" id="ARBA00005225"/>
    </source>
</evidence>
<evidence type="ECO:0000256" key="8">
    <source>
        <dbReference type="ARBA" id="ARBA00022679"/>
    </source>
</evidence>
<keyword evidence="9 16" id="KW-0547">Nucleotide-binding</keyword>
<dbReference type="CDD" id="cd24015">
    <property type="entry name" value="ASKHA_NBD_PanK-III"/>
    <property type="match status" value="1"/>
</dbReference>
<dbReference type="GO" id="GO:0004594">
    <property type="term" value="F:pantothenate kinase activity"/>
    <property type="evidence" value="ECO:0007669"/>
    <property type="project" value="UniProtKB-EC"/>
</dbReference>
<evidence type="ECO:0000256" key="5">
    <source>
        <dbReference type="ARBA" id="ARBA00011738"/>
    </source>
</evidence>
<name>A0ABU2WH18_9GAMM</name>
<keyword evidence="12 16" id="KW-0630">Potassium</keyword>
<comment type="function">
    <text evidence="16">Catalyzes the phosphorylation of pantothenate (Pan), the first step in CoA biosynthesis.</text>
</comment>
<evidence type="ECO:0000256" key="6">
    <source>
        <dbReference type="ARBA" id="ARBA00012102"/>
    </source>
</evidence>
<comment type="subcellular location">
    <subcellularLocation>
        <location evidence="3 16">Cytoplasm</location>
    </subcellularLocation>
</comment>
<dbReference type="HAMAP" id="MF_01274">
    <property type="entry name" value="Pantothen_kinase_3"/>
    <property type="match status" value="1"/>
</dbReference>